<sequence>MPPPSFFDIPELVYHTLTYLDKRSLLSFALASRHCHQQSSSLLARKLTSRAAQLLPEPPATENHPLSLPPLTRLHHFKCDLLVHNTFPGQLPVPEFRWQDLVLQTCWLLQLNRHLTSVVIDRMTIRTAGEWNRLSQALAGLEKLSELVVGPLPIVNEENGGHLLRLFFDSLPVSLTSLTISQVWSGMQDESDDVWQQRRGNLTNLRSLGLDCPEYFTIPFLRYILERCPVLEKLEILKDTVGRAGATATELARSISSNCPALDQVYVAKAYEPTGSHNGVMTILTSLSQQPLRAICLDRLEGARPNRSTRKTLKQHRAILQDIRLLDCRDIEKRTYMRLFTKCNALERLEIKLGEMSAGGLRIRHLVRKDWICQSLTYLEIPIEAPAFQDASYTRYFRRKFSPVRADLKEWQGWIGFYWRLGHLRWLRTLNLRRSGNETLPAMLALGNIQKEELGYLQLLRNLKELRELRGPFHLTLPEVAASFGKKEVMWMLRNWPNLRMIELLRPEESVDECLERFPQLAQLVEAKPWLELY</sequence>
<dbReference type="OrthoDB" id="2405020at2759"/>
<organism evidence="1 2">
    <name type="scientific">Linnemannia schmuckeri</name>
    <dbReference type="NCBI Taxonomy" id="64567"/>
    <lineage>
        <taxon>Eukaryota</taxon>
        <taxon>Fungi</taxon>
        <taxon>Fungi incertae sedis</taxon>
        <taxon>Mucoromycota</taxon>
        <taxon>Mortierellomycotina</taxon>
        <taxon>Mortierellomycetes</taxon>
        <taxon>Mortierellales</taxon>
        <taxon>Mortierellaceae</taxon>
        <taxon>Linnemannia</taxon>
    </lineage>
</organism>
<evidence type="ECO:0000313" key="1">
    <source>
        <dbReference type="EMBL" id="KAF9146733.1"/>
    </source>
</evidence>
<accession>A0A9P5RUM0</accession>
<dbReference type="EMBL" id="JAAAUQ010000896">
    <property type="protein sequence ID" value="KAF9146733.1"/>
    <property type="molecule type" value="Genomic_DNA"/>
</dbReference>
<protein>
    <recommendedName>
        <fullName evidence="3">F-box domain-containing protein</fullName>
    </recommendedName>
</protein>
<evidence type="ECO:0000313" key="2">
    <source>
        <dbReference type="Proteomes" id="UP000748756"/>
    </source>
</evidence>
<keyword evidence="2" id="KW-1185">Reference proteome</keyword>
<gene>
    <name evidence="1" type="ORF">BG015_011505</name>
</gene>
<proteinExistence type="predicted"/>
<comment type="caution">
    <text evidence="1">The sequence shown here is derived from an EMBL/GenBank/DDBJ whole genome shotgun (WGS) entry which is preliminary data.</text>
</comment>
<dbReference type="Proteomes" id="UP000748756">
    <property type="component" value="Unassembled WGS sequence"/>
</dbReference>
<dbReference type="SUPFAM" id="SSF52047">
    <property type="entry name" value="RNI-like"/>
    <property type="match status" value="1"/>
</dbReference>
<dbReference type="Gene3D" id="3.80.10.10">
    <property type="entry name" value="Ribonuclease Inhibitor"/>
    <property type="match status" value="1"/>
</dbReference>
<dbReference type="AlphaFoldDB" id="A0A9P5RUM0"/>
<evidence type="ECO:0008006" key="3">
    <source>
        <dbReference type="Google" id="ProtNLM"/>
    </source>
</evidence>
<dbReference type="InterPro" id="IPR032675">
    <property type="entry name" value="LRR_dom_sf"/>
</dbReference>
<reference evidence="1" key="1">
    <citation type="journal article" date="2020" name="Fungal Divers.">
        <title>Resolving the Mortierellaceae phylogeny through synthesis of multi-gene phylogenetics and phylogenomics.</title>
        <authorList>
            <person name="Vandepol N."/>
            <person name="Liber J."/>
            <person name="Desiro A."/>
            <person name="Na H."/>
            <person name="Kennedy M."/>
            <person name="Barry K."/>
            <person name="Grigoriev I.V."/>
            <person name="Miller A.N."/>
            <person name="O'Donnell K."/>
            <person name="Stajich J.E."/>
            <person name="Bonito G."/>
        </authorList>
    </citation>
    <scope>NUCLEOTIDE SEQUENCE</scope>
    <source>
        <strain evidence="1">NRRL 6426</strain>
    </source>
</reference>
<name>A0A9P5RUM0_9FUNG</name>